<reference evidence="1 2" key="1">
    <citation type="journal article" date="2015" name="Nature">
        <title>rRNA introns, odd ribosomes, and small enigmatic genomes across a large radiation of phyla.</title>
        <authorList>
            <person name="Brown C.T."/>
            <person name="Hug L.A."/>
            <person name="Thomas B.C."/>
            <person name="Sharon I."/>
            <person name="Castelle C.J."/>
            <person name="Singh A."/>
            <person name="Wilkins M.J."/>
            <person name="Williams K.H."/>
            <person name="Banfield J.F."/>
        </authorList>
    </citation>
    <scope>NUCLEOTIDE SEQUENCE [LARGE SCALE GENOMIC DNA]</scope>
</reference>
<protein>
    <submittedName>
        <fullName evidence="1">Uncharacterized protein</fullName>
    </submittedName>
</protein>
<evidence type="ECO:0000313" key="1">
    <source>
        <dbReference type="EMBL" id="KKP44321.1"/>
    </source>
</evidence>
<dbReference type="EMBL" id="LBOW01000009">
    <property type="protein sequence ID" value="KKP44321.1"/>
    <property type="molecule type" value="Genomic_DNA"/>
</dbReference>
<gene>
    <name evidence="1" type="ORF">UR35_C0009G0032</name>
</gene>
<comment type="caution">
    <text evidence="1">The sequence shown here is derived from an EMBL/GenBank/DDBJ whole genome shotgun (WGS) entry which is preliminary data.</text>
</comment>
<dbReference type="Proteomes" id="UP000034778">
    <property type="component" value="Unassembled WGS sequence"/>
</dbReference>
<evidence type="ECO:0000313" key="2">
    <source>
        <dbReference type="Proteomes" id="UP000034778"/>
    </source>
</evidence>
<accession>A0A0F9ZZC5</accession>
<sequence>MNLKNYHHSKETIESCLGFGIATIDEIKALSAEQLQVRYNDYFQKVKSLGKESEVSVRGAYNKGVTDIIH</sequence>
<name>A0A0F9ZZC5_9BACT</name>
<organism evidence="1 2">
    <name type="scientific">Candidatus Woesebacteria bacterium GW2011_GWB1_33_22</name>
    <dbReference type="NCBI Taxonomy" id="1618566"/>
    <lineage>
        <taxon>Bacteria</taxon>
        <taxon>Candidatus Woeseibacteriota</taxon>
    </lineage>
</organism>
<dbReference type="AlphaFoldDB" id="A0A0F9ZZC5"/>
<proteinExistence type="predicted"/>